<feature type="signal peptide" evidence="1">
    <location>
        <begin position="1"/>
        <end position="17"/>
    </location>
</feature>
<dbReference type="EMBL" id="QXFT01001258">
    <property type="protein sequence ID" value="KAE9323869.1"/>
    <property type="molecule type" value="Genomic_DNA"/>
</dbReference>
<name>A0A6A4EVC1_9STRA</name>
<reference evidence="4 6" key="1">
    <citation type="submission" date="2018-08" db="EMBL/GenBank/DDBJ databases">
        <title>Genomic investigation of the strawberry pathogen Phytophthora fragariae indicates pathogenicity is determined by transcriptional variation in three key races.</title>
        <authorList>
            <person name="Adams T.M."/>
            <person name="Armitage A.D."/>
            <person name="Sobczyk M.K."/>
            <person name="Bates H.J."/>
            <person name="Dunwell J.M."/>
            <person name="Nellist C.F."/>
            <person name="Harrison R.J."/>
        </authorList>
    </citation>
    <scope>NUCLEOTIDE SEQUENCE [LARGE SCALE GENOMIC DNA]</scope>
    <source>
        <strain evidence="2 5">SCRP249</strain>
        <strain evidence="3 7">SCRP324</strain>
        <strain evidence="4 6">SCRP333</strain>
    </source>
</reference>
<feature type="chain" id="PRO_5036167544" description="Secreted protein" evidence="1">
    <location>
        <begin position="18"/>
        <end position="128"/>
    </location>
</feature>
<evidence type="ECO:0008006" key="8">
    <source>
        <dbReference type="Google" id="ProtNLM"/>
    </source>
</evidence>
<organism evidence="4 6">
    <name type="scientific">Phytophthora rubi</name>
    <dbReference type="NCBI Taxonomy" id="129364"/>
    <lineage>
        <taxon>Eukaryota</taxon>
        <taxon>Sar</taxon>
        <taxon>Stramenopiles</taxon>
        <taxon>Oomycota</taxon>
        <taxon>Peronosporomycetes</taxon>
        <taxon>Peronosporales</taxon>
        <taxon>Peronosporaceae</taxon>
        <taxon>Phytophthora</taxon>
    </lineage>
</organism>
<dbReference type="Proteomes" id="UP000434957">
    <property type="component" value="Unassembled WGS sequence"/>
</dbReference>
<evidence type="ECO:0000313" key="7">
    <source>
        <dbReference type="Proteomes" id="UP000435112"/>
    </source>
</evidence>
<evidence type="ECO:0000313" key="6">
    <source>
        <dbReference type="Proteomes" id="UP000434957"/>
    </source>
</evidence>
<sequence>MLSVRLAIASHLHKLLAVWDAAASTAPVRKAEARVLPKLRTSFVGASTTTSVSDTVLVFVRASYSRGRDNVRHLRELYTVCGSALVYCIHGHCTVGCWKMAWVGVGKCRAVRSSFPVSRAAVSGWLKM</sequence>
<protein>
    <recommendedName>
        <fullName evidence="8">Secreted protein</fullName>
    </recommendedName>
</protein>
<dbReference type="EMBL" id="QXFV01002409">
    <property type="protein sequence ID" value="KAE8988262.1"/>
    <property type="molecule type" value="Genomic_DNA"/>
</dbReference>
<accession>A0A6A4EVC1</accession>
<evidence type="ECO:0000256" key="1">
    <source>
        <dbReference type="SAM" id="SignalP"/>
    </source>
</evidence>
<evidence type="ECO:0000313" key="5">
    <source>
        <dbReference type="Proteomes" id="UP000429607"/>
    </source>
</evidence>
<dbReference type="Proteomes" id="UP000429607">
    <property type="component" value="Unassembled WGS sequence"/>
</dbReference>
<dbReference type="AlphaFoldDB" id="A0A6A4EVC1"/>
<dbReference type="EMBL" id="QXFU01001264">
    <property type="protein sequence ID" value="KAE9006401.1"/>
    <property type="molecule type" value="Genomic_DNA"/>
</dbReference>
<evidence type="ECO:0000313" key="4">
    <source>
        <dbReference type="EMBL" id="KAE9323869.1"/>
    </source>
</evidence>
<comment type="caution">
    <text evidence="4">The sequence shown here is derived from an EMBL/GenBank/DDBJ whole genome shotgun (WGS) entry which is preliminary data.</text>
</comment>
<evidence type="ECO:0000313" key="3">
    <source>
        <dbReference type="EMBL" id="KAE9006401.1"/>
    </source>
</evidence>
<dbReference type="Proteomes" id="UP000435112">
    <property type="component" value="Unassembled WGS sequence"/>
</dbReference>
<evidence type="ECO:0000313" key="2">
    <source>
        <dbReference type="EMBL" id="KAE8988262.1"/>
    </source>
</evidence>
<keyword evidence="6" id="KW-1185">Reference proteome</keyword>
<gene>
    <name evidence="2" type="ORF">PR001_g22089</name>
    <name evidence="3" type="ORF">PR002_g16492</name>
    <name evidence="4" type="ORF">PR003_g16868</name>
</gene>
<proteinExistence type="predicted"/>
<keyword evidence="1" id="KW-0732">Signal</keyword>